<evidence type="ECO:0000313" key="1">
    <source>
        <dbReference type="EMBL" id="CAG8730396.1"/>
    </source>
</evidence>
<dbReference type="EMBL" id="CAJVQC010025569">
    <property type="protein sequence ID" value="CAG8730396.1"/>
    <property type="molecule type" value="Genomic_DNA"/>
</dbReference>
<evidence type="ECO:0000313" key="2">
    <source>
        <dbReference type="Proteomes" id="UP000789920"/>
    </source>
</evidence>
<protein>
    <submittedName>
        <fullName evidence="1">33340_t:CDS:1</fullName>
    </submittedName>
</protein>
<reference evidence="1" key="1">
    <citation type="submission" date="2021-06" db="EMBL/GenBank/DDBJ databases">
        <authorList>
            <person name="Kallberg Y."/>
            <person name="Tangrot J."/>
            <person name="Rosling A."/>
        </authorList>
    </citation>
    <scope>NUCLEOTIDE SEQUENCE</scope>
    <source>
        <strain evidence="1">MA461A</strain>
    </source>
</reference>
<accession>A0ACA9PYC2</accession>
<proteinExistence type="predicted"/>
<sequence length="137" mass="15710">MANLSCIAEQIASNRTLNIHEFDPLRVIPELASRWDQQRYVTGYEVLKFIITPTCNNAHNISNPTTIDAIARYIWVNFTLPTQRDVYTNAAFRTNERKFGPSIDKRPMRDPGILVGQPAYLHTDFSDQLFNGSDHLQ</sequence>
<name>A0ACA9PYC2_9GLOM</name>
<keyword evidence="2" id="KW-1185">Reference proteome</keyword>
<comment type="caution">
    <text evidence="1">The sequence shown here is derived from an EMBL/GenBank/DDBJ whole genome shotgun (WGS) entry which is preliminary data.</text>
</comment>
<gene>
    <name evidence="1" type="ORF">RPERSI_LOCUS12098</name>
</gene>
<dbReference type="Proteomes" id="UP000789920">
    <property type="component" value="Unassembled WGS sequence"/>
</dbReference>
<organism evidence="1 2">
    <name type="scientific">Racocetra persica</name>
    <dbReference type="NCBI Taxonomy" id="160502"/>
    <lineage>
        <taxon>Eukaryota</taxon>
        <taxon>Fungi</taxon>
        <taxon>Fungi incertae sedis</taxon>
        <taxon>Mucoromycota</taxon>
        <taxon>Glomeromycotina</taxon>
        <taxon>Glomeromycetes</taxon>
        <taxon>Diversisporales</taxon>
        <taxon>Gigasporaceae</taxon>
        <taxon>Racocetra</taxon>
    </lineage>
</organism>